<protein>
    <submittedName>
        <fullName evidence="2">Cyclic nucleotide-binding protein</fullName>
    </submittedName>
</protein>
<dbReference type="InterPro" id="IPR000595">
    <property type="entry name" value="cNMP-bd_dom"/>
</dbReference>
<name>A0A498CAZ1_9GAMM</name>
<dbReference type="Proteomes" id="UP000275461">
    <property type="component" value="Unassembled WGS sequence"/>
</dbReference>
<comment type="caution">
    <text evidence="2">The sequence shown here is derived from an EMBL/GenBank/DDBJ whole genome shotgun (WGS) entry which is preliminary data.</text>
</comment>
<organism evidence="2 3">
    <name type="scientific">Alkalispirillum mobile</name>
    <dbReference type="NCBI Taxonomy" id="85925"/>
    <lineage>
        <taxon>Bacteria</taxon>
        <taxon>Pseudomonadati</taxon>
        <taxon>Pseudomonadota</taxon>
        <taxon>Gammaproteobacteria</taxon>
        <taxon>Chromatiales</taxon>
        <taxon>Ectothiorhodospiraceae</taxon>
        <taxon>Alkalispirillum</taxon>
    </lineage>
</organism>
<dbReference type="Gene3D" id="2.60.120.10">
    <property type="entry name" value="Jelly Rolls"/>
    <property type="match status" value="1"/>
</dbReference>
<dbReference type="SMART" id="SM00100">
    <property type="entry name" value="cNMP"/>
    <property type="match status" value="1"/>
</dbReference>
<proteinExistence type="predicted"/>
<evidence type="ECO:0000259" key="1">
    <source>
        <dbReference type="PROSITE" id="PS50042"/>
    </source>
</evidence>
<dbReference type="PROSITE" id="PS50042">
    <property type="entry name" value="CNMP_BINDING_3"/>
    <property type="match status" value="1"/>
</dbReference>
<dbReference type="RefSeq" id="WP_121440659.1">
    <property type="nucleotide sequence ID" value="NZ_RCDA01000001.1"/>
</dbReference>
<dbReference type="CDD" id="cd00038">
    <property type="entry name" value="CAP_ED"/>
    <property type="match status" value="1"/>
</dbReference>
<dbReference type="InterPro" id="IPR014710">
    <property type="entry name" value="RmlC-like_jellyroll"/>
</dbReference>
<dbReference type="OrthoDB" id="190787at2"/>
<evidence type="ECO:0000313" key="3">
    <source>
        <dbReference type="Proteomes" id="UP000275461"/>
    </source>
</evidence>
<dbReference type="InterPro" id="IPR018490">
    <property type="entry name" value="cNMP-bd_dom_sf"/>
</dbReference>
<dbReference type="EMBL" id="RCDA01000001">
    <property type="protein sequence ID" value="RLK50150.1"/>
    <property type="molecule type" value="Genomic_DNA"/>
</dbReference>
<accession>A0A498CAZ1</accession>
<reference evidence="2 3" key="1">
    <citation type="submission" date="2018-10" db="EMBL/GenBank/DDBJ databases">
        <title>Genomic Encyclopedia of Type Strains, Phase IV (KMG-IV): sequencing the most valuable type-strain genomes for metagenomic binning, comparative biology and taxonomic classification.</title>
        <authorList>
            <person name="Goeker M."/>
        </authorList>
    </citation>
    <scope>NUCLEOTIDE SEQUENCE [LARGE SCALE GENOMIC DNA]</scope>
    <source>
        <strain evidence="2 3">DSM 12769</strain>
    </source>
</reference>
<sequence>MTKAQIKQMLADQAFFEGLDDAVLDLLAGHAGEKSLDKDEVLFERGDPASHFYLLQDGRITIEVPAIEGPSLEVQNLEAGEILGWSWLIPPFRWSFQARAEAPTRLVEFDGETIREQCEKHPELGYIVLKRFASLMSERLDAARRRMMDEWNPPGFA</sequence>
<dbReference type="Pfam" id="PF00027">
    <property type="entry name" value="cNMP_binding"/>
    <property type="match status" value="1"/>
</dbReference>
<feature type="domain" description="Cyclic nucleotide-binding" evidence="1">
    <location>
        <begin position="15"/>
        <end position="116"/>
    </location>
</feature>
<evidence type="ECO:0000313" key="2">
    <source>
        <dbReference type="EMBL" id="RLK50150.1"/>
    </source>
</evidence>
<keyword evidence="3" id="KW-1185">Reference proteome</keyword>
<dbReference type="AlphaFoldDB" id="A0A498CAZ1"/>
<dbReference type="SUPFAM" id="SSF51206">
    <property type="entry name" value="cAMP-binding domain-like"/>
    <property type="match status" value="1"/>
</dbReference>
<gene>
    <name evidence="2" type="ORF">DFR31_0039</name>
</gene>